<accession>A0A914ZFC0</accession>
<name>A0A914ZFC0_PARUN</name>
<dbReference type="AlphaFoldDB" id="A0A914ZFC0"/>
<evidence type="ECO:0000313" key="3">
    <source>
        <dbReference type="WBParaSite" id="PgB01_g128_t04"/>
    </source>
</evidence>
<evidence type="ECO:0000313" key="2">
    <source>
        <dbReference type="Proteomes" id="UP000887569"/>
    </source>
</evidence>
<feature type="compositionally biased region" description="Polar residues" evidence="1">
    <location>
        <begin position="1"/>
        <end position="12"/>
    </location>
</feature>
<proteinExistence type="predicted"/>
<feature type="compositionally biased region" description="Basic residues" evidence="1">
    <location>
        <begin position="34"/>
        <end position="44"/>
    </location>
</feature>
<organism evidence="2 3">
    <name type="scientific">Parascaris univalens</name>
    <name type="common">Nematode worm</name>
    <dbReference type="NCBI Taxonomy" id="6257"/>
    <lineage>
        <taxon>Eukaryota</taxon>
        <taxon>Metazoa</taxon>
        <taxon>Ecdysozoa</taxon>
        <taxon>Nematoda</taxon>
        <taxon>Chromadorea</taxon>
        <taxon>Rhabditida</taxon>
        <taxon>Spirurina</taxon>
        <taxon>Ascaridomorpha</taxon>
        <taxon>Ascaridoidea</taxon>
        <taxon>Ascarididae</taxon>
        <taxon>Parascaris</taxon>
    </lineage>
</organism>
<sequence length="570" mass="61288">MFYAPCSSSLPPTTVCPPQYASNESLPVELTRNGKVRKPRRPRQPKANARPRGGNQRRKTSAPESLLNGGVVSNVAQWHSQMGGPTVSGAQCSSGPPKVRDALLKSLLQSSHPADPPPTRCSSSSSLCSPVPDPAPIMRSSSDTQPSFAYHEPMWPCSIADDTQSECLSCIASTSSNPLPQSAMYQTTMTSSQPVLTGGFMPSGMPSSASVPQMGSLYNTQMSSSPCCSYTNSPVGPTNECSMYSGMPSMVGTNSAMVQINCGNTEQMRAPMMQSSQTSVQQQSQIIQQQSLQQQWNTPQQEYIYQQQTAMYQQVPTSGITQMKASPLKRKTTMPQAASTAHELPSKLAHMNQAQYTPYQQSSPQYQQSVASPQFATQSATSVNRLSSYGSYDGSQNTVCVMNSVGQWSKRPPSRSELIRLELRHSVQARQHAASPSQPGVLSPNDLGAPRFAGVSQYAQMISPRMAPQSPSQQVQQQAQSAVIASNSIVHSTNSPQMMVHDQSSSNQQSNPAPYYINSEGAPIGSMMTAGYSNMPPAINDSNMVSATPTPVIPTELYDFNLGNGGVRVM</sequence>
<feature type="compositionally biased region" description="Low complexity" evidence="1">
    <location>
        <begin position="120"/>
        <end position="130"/>
    </location>
</feature>
<feature type="region of interest" description="Disordered" evidence="1">
    <location>
        <begin position="109"/>
        <end position="145"/>
    </location>
</feature>
<dbReference type="Proteomes" id="UP000887569">
    <property type="component" value="Unplaced"/>
</dbReference>
<protein>
    <submittedName>
        <fullName evidence="3">Uncharacterized protein</fullName>
    </submittedName>
</protein>
<reference evidence="3" key="1">
    <citation type="submission" date="2022-11" db="UniProtKB">
        <authorList>
            <consortium name="WormBaseParasite"/>
        </authorList>
    </citation>
    <scope>IDENTIFICATION</scope>
</reference>
<keyword evidence="2" id="KW-1185">Reference proteome</keyword>
<feature type="region of interest" description="Disordered" evidence="1">
    <location>
        <begin position="1"/>
        <end position="68"/>
    </location>
</feature>
<evidence type="ECO:0000256" key="1">
    <source>
        <dbReference type="SAM" id="MobiDB-lite"/>
    </source>
</evidence>
<feature type="region of interest" description="Disordered" evidence="1">
    <location>
        <begin position="429"/>
        <end position="448"/>
    </location>
</feature>
<dbReference type="WBParaSite" id="PgB01_g128_t04">
    <property type="protein sequence ID" value="PgB01_g128_t04"/>
    <property type="gene ID" value="PgB01_g128"/>
</dbReference>